<organism evidence="4 5">
    <name type="scientific">Kipferlia bialata</name>
    <dbReference type="NCBI Taxonomy" id="797122"/>
    <lineage>
        <taxon>Eukaryota</taxon>
        <taxon>Metamonada</taxon>
        <taxon>Carpediemonas-like organisms</taxon>
        <taxon>Kipferlia</taxon>
    </lineage>
</organism>
<keyword evidence="1" id="KW-0343">GTPase activation</keyword>
<dbReference type="GO" id="GO:0048471">
    <property type="term" value="C:perinuclear region of cytoplasm"/>
    <property type="evidence" value="ECO:0007669"/>
    <property type="project" value="TreeGrafter"/>
</dbReference>
<dbReference type="SUPFAM" id="SSF52047">
    <property type="entry name" value="RNI-like"/>
    <property type="match status" value="1"/>
</dbReference>
<dbReference type="InterPro" id="IPR027038">
    <property type="entry name" value="RanGap"/>
</dbReference>
<proteinExistence type="predicted"/>
<dbReference type="PANTHER" id="PTHR24113:SF12">
    <property type="entry name" value="RAN GTPASE-ACTIVATING PROTEIN 1"/>
    <property type="match status" value="1"/>
</dbReference>
<dbReference type="GO" id="GO:0006913">
    <property type="term" value="P:nucleocytoplasmic transport"/>
    <property type="evidence" value="ECO:0007669"/>
    <property type="project" value="TreeGrafter"/>
</dbReference>
<keyword evidence="2" id="KW-0433">Leucine-rich repeat</keyword>
<dbReference type="PANTHER" id="PTHR24113">
    <property type="entry name" value="RAN GTPASE-ACTIVATING PROTEIN 1"/>
    <property type="match status" value="1"/>
</dbReference>
<dbReference type="EMBL" id="BDIP01000542">
    <property type="protein sequence ID" value="GCA62359.1"/>
    <property type="molecule type" value="Genomic_DNA"/>
</dbReference>
<accession>A0A391NUP9</accession>
<dbReference type="GO" id="GO:0005096">
    <property type="term" value="F:GTPase activator activity"/>
    <property type="evidence" value="ECO:0007669"/>
    <property type="project" value="UniProtKB-KW"/>
</dbReference>
<dbReference type="AlphaFoldDB" id="A0A391NUP9"/>
<reference evidence="4 5" key="1">
    <citation type="journal article" date="2018" name="PLoS ONE">
        <title>The draft genome of Kipferlia bialata reveals reductive genome evolution in fornicate parasites.</title>
        <authorList>
            <person name="Tanifuji G."/>
            <person name="Takabayashi S."/>
            <person name="Kume K."/>
            <person name="Takagi M."/>
            <person name="Nakayama T."/>
            <person name="Kamikawa R."/>
            <person name="Inagaki Y."/>
            <person name="Hashimoto T."/>
        </authorList>
    </citation>
    <scope>NUCLEOTIDE SEQUENCE [LARGE SCALE GENOMIC DNA]</scope>
    <source>
        <strain evidence="4">NY0173</strain>
    </source>
</reference>
<evidence type="ECO:0000256" key="3">
    <source>
        <dbReference type="ARBA" id="ARBA00022737"/>
    </source>
</evidence>
<dbReference type="Pfam" id="PF13516">
    <property type="entry name" value="LRR_6"/>
    <property type="match status" value="2"/>
</dbReference>
<keyword evidence="3" id="KW-0677">Repeat</keyword>
<dbReference type="SMART" id="SM00368">
    <property type="entry name" value="LRR_RI"/>
    <property type="match status" value="3"/>
</dbReference>
<evidence type="ECO:0000256" key="1">
    <source>
        <dbReference type="ARBA" id="ARBA00022468"/>
    </source>
</evidence>
<name>A0A391NUP9_9EUKA</name>
<dbReference type="GO" id="GO:0005829">
    <property type="term" value="C:cytosol"/>
    <property type="evidence" value="ECO:0007669"/>
    <property type="project" value="TreeGrafter"/>
</dbReference>
<evidence type="ECO:0000256" key="2">
    <source>
        <dbReference type="ARBA" id="ARBA00022614"/>
    </source>
</evidence>
<evidence type="ECO:0000313" key="4">
    <source>
        <dbReference type="EMBL" id="GCA62359.1"/>
    </source>
</evidence>
<keyword evidence="5" id="KW-1185">Reference proteome</keyword>
<comment type="caution">
    <text evidence="4">The sequence shown here is derived from an EMBL/GenBank/DDBJ whole genome shotgun (WGS) entry which is preliminary data.</text>
</comment>
<dbReference type="GO" id="GO:0005634">
    <property type="term" value="C:nucleus"/>
    <property type="evidence" value="ECO:0007669"/>
    <property type="project" value="TreeGrafter"/>
</dbReference>
<dbReference type="InterPro" id="IPR003591">
    <property type="entry name" value="Leu-rich_rpt_typical-subtyp"/>
</dbReference>
<dbReference type="InterPro" id="IPR032675">
    <property type="entry name" value="LRR_dom_sf"/>
</dbReference>
<gene>
    <name evidence="4" type="ORF">KIPB_003004</name>
</gene>
<protein>
    <submittedName>
        <fullName evidence="4">Uncharacterized protein</fullName>
    </submittedName>
</protein>
<dbReference type="Proteomes" id="UP000265618">
    <property type="component" value="Unassembled WGS sequence"/>
</dbReference>
<dbReference type="OrthoDB" id="120976at2759"/>
<dbReference type="GO" id="GO:0031267">
    <property type="term" value="F:small GTPase binding"/>
    <property type="evidence" value="ECO:0007669"/>
    <property type="project" value="TreeGrafter"/>
</dbReference>
<dbReference type="InterPro" id="IPR001611">
    <property type="entry name" value="Leu-rich_rpt"/>
</dbReference>
<dbReference type="SMART" id="SM00369">
    <property type="entry name" value="LRR_TYP"/>
    <property type="match status" value="2"/>
</dbReference>
<evidence type="ECO:0000313" key="5">
    <source>
        <dbReference type="Proteomes" id="UP000265618"/>
    </source>
</evidence>
<dbReference type="Gene3D" id="3.80.10.10">
    <property type="entry name" value="Ribonuclease Inhibitor"/>
    <property type="match status" value="1"/>
</dbReference>
<dbReference type="PROSITE" id="PS51450">
    <property type="entry name" value="LRR"/>
    <property type="match status" value="2"/>
</dbReference>
<sequence length="1217" mass="130367">MSSPGSLSPSGSPSWSSDVSLDVGEYEPLKEARQDLRAATEALTQGVTGYVGSVQTKWGYLASLAGQSATPTKLPRHLLQHLAHPFQLGLLVAQSQIPCSAADVLVDAYPACIAVNESPPPPMPCPDPVQDYIAGLTFGDISHGSPLGLTIGSLCVDPAYMGSLLDDGSVMSVLRLTYSLYSPMLRLIWAQGSTIGVGGIPLLRSVIVGVSIALSISAPNTPLSRVVDMVHAGVARRLGLLCEQHDTCKAPLLYPTPTPLLDPVMVEDAWRCRVLRLYESSTHSETASVDNGSVIADNMPIVSACTATLSQALSLFEPHARAEGKGGDKCVPVFYVQLPISPGVVLRSFSHAGAIQKCQKSLLYFPGSKDDHSKLRTLLLSEAIDPIGLSPQQSQVILAQAPHVRSLLTSVDRDRSVARCGTYRSVLGSLSGHHKGVIDTTAYLAAVSCLYGPYTSIVSDMCAVPRIIRQFASRHNRMPLVSDYFKEPPEISVPGPRSDYSTIPARAAVVKADKLLGRLRSGSARLELSKHLDSVEGDSGDLATECSAHFAHILESYLDTGFANPNSGHCAYWHVLLLHGTYYTGTSTGHSNGLCDCQVAGQDALTQLTDQYGGLLCTINQFATSTSRSEVTELCETLYLQLRVSVLSADGEISAESLKRTLLSVLRGRPNLTSRVYRQLCTLSLYLPALKDCPAVVYLEAAAVEVVCASSRDLATLTSIATSQLYEQDGKALLVHCPDLSTVNLDVHAWAPGSGAVSETLQTLSHLHEERRVVLAVTGEPLSAASDAEGLCRVISSYWPQGSDPTYHHVVLTAVCAHMRPYLVSLYVGSSDLGHPMADYIAREAIAVDELFRFTDPLPSGATVRTLFATEGMLTVNDMLYLARESQRLSTEEMERLVGLVQMLLKRESLGLLDWASLELGERAYSAGVVMRQKDRAALDAVIEETRLCDTLDRSSWGLKVLDFLRIASSRSRSENFVFRDQTLGMTDTPLFAQALSLPLMQESLVRLDLLRTSFATDDASVLVEAVSRLHLRKLVLDSSQFSTEWGKGCIAAHSFTVCSLHLDGIGLGAEGAASLSTLMTSGLGFPNLQTLSLSGNAIGDFGAVSLAPVLVTLGNLTVLTLDNNGISDIGVEAVASALSACPRLTSLCLDGNPITYEGAVDLVNSVRDLPVLRVVSLIDCDIDTRGELDLHLVGLTFVVKTPVPFAAHVGHGLPVQ</sequence>